<proteinExistence type="predicted"/>
<dbReference type="Pfam" id="PF13639">
    <property type="entry name" value="zf-RING_2"/>
    <property type="match status" value="1"/>
</dbReference>
<gene>
    <name evidence="3" type="ORF">S03H2_28529</name>
</gene>
<keyword evidence="1" id="KW-0812">Transmembrane</keyword>
<feature type="domain" description="RING-type" evidence="2">
    <location>
        <begin position="5"/>
        <end position="48"/>
    </location>
</feature>
<accession>X1III8</accession>
<keyword evidence="1" id="KW-0472">Membrane</keyword>
<dbReference type="EMBL" id="BARU01017187">
    <property type="protein sequence ID" value="GAH57388.1"/>
    <property type="molecule type" value="Genomic_DNA"/>
</dbReference>
<protein>
    <recommendedName>
        <fullName evidence="2">RING-type domain-containing protein</fullName>
    </recommendedName>
</protein>
<dbReference type="SUPFAM" id="SSF57850">
    <property type="entry name" value="RING/U-box"/>
    <property type="match status" value="1"/>
</dbReference>
<feature type="transmembrane region" description="Helical" evidence="1">
    <location>
        <begin position="19"/>
        <end position="38"/>
    </location>
</feature>
<organism evidence="3">
    <name type="scientific">marine sediment metagenome</name>
    <dbReference type="NCBI Taxonomy" id="412755"/>
    <lineage>
        <taxon>unclassified sequences</taxon>
        <taxon>metagenomes</taxon>
        <taxon>ecological metagenomes</taxon>
    </lineage>
</organism>
<evidence type="ECO:0000259" key="2">
    <source>
        <dbReference type="PROSITE" id="PS50089"/>
    </source>
</evidence>
<comment type="caution">
    <text evidence="3">The sequence shown here is derived from an EMBL/GenBank/DDBJ whole genome shotgun (WGS) entry which is preliminary data.</text>
</comment>
<feature type="non-terminal residue" evidence="3">
    <location>
        <position position="1"/>
    </location>
</feature>
<reference evidence="3" key="1">
    <citation type="journal article" date="2014" name="Front. Microbiol.">
        <title>High frequency of phylogenetically diverse reductive dehalogenase-homologous genes in deep subseafloor sedimentary metagenomes.</title>
        <authorList>
            <person name="Kawai M."/>
            <person name="Futagami T."/>
            <person name="Toyoda A."/>
            <person name="Takaki Y."/>
            <person name="Nishi S."/>
            <person name="Hori S."/>
            <person name="Arai W."/>
            <person name="Tsubouchi T."/>
            <person name="Morono Y."/>
            <person name="Uchiyama I."/>
            <person name="Ito T."/>
            <person name="Fujiyama A."/>
            <person name="Inagaki F."/>
            <person name="Takami H."/>
        </authorList>
    </citation>
    <scope>NUCLEOTIDE SEQUENCE</scope>
    <source>
        <strain evidence="3">Expedition CK06-06</strain>
    </source>
</reference>
<keyword evidence="1" id="KW-1133">Transmembrane helix</keyword>
<dbReference type="AlphaFoldDB" id="X1III8"/>
<sequence length="65" mass="7494">SDVQCTVCHKYINIARENIIVCPFCGSVFHYLCVAYWINKYNSCPMCSNHFLDPNLGLFEDQEGE</sequence>
<dbReference type="InterPro" id="IPR013083">
    <property type="entry name" value="Znf_RING/FYVE/PHD"/>
</dbReference>
<evidence type="ECO:0000313" key="3">
    <source>
        <dbReference type="EMBL" id="GAH57388.1"/>
    </source>
</evidence>
<dbReference type="Gene3D" id="3.30.40.10">
    <property type="entry name" value="Zinc/RING finger domain, C3HC4 (zinc finger)"/>
    <property type="match status" value="1"/>
</dbReference>
<evidence type="ECO:0000256" key="1">
    <source>
        <dbReference type="SAM" id="Phobius"/>
    </source>
</evidence>
<dbReference type="InterPro" id="IPR001841">
    <property type="entry name" value="Znf_RING"/>
</dbReference>
<dbReference type="PROSITE" id="PS50089">
    <property type="entry name" value="ZF_RING_2"/>
    <property type="match status" value="1"/>
</dbReference>
<name>X1III8_9ZZZZ</name>